<feature type="domain" description="Pyrrolo-quinoline quinone repeat" evidence="1">
    <location>
        <begin position="2"/>
        <end position="107"/>
    </location>
</feature>
<dbReference type="Gene3D" id="2.130.10.10">
    <property type="entry name" value="YVTN repeat-like/Quinoprotein amine dehydrogenase"/>
    <property type="match status" value="1"/>
</dbReference>
<proteinExistence type="predicted"/>
<dbReference type="Proteomes" id="UP000197781">
    <property type="component" value="Chromosome"/>
</dbReference>
<dbReference type="KEGG" id="bfm:BP422_19145"/>
<accession>A0A220MK99</accession>
<sequence length="147" mass="16126">MVYIVGEKGLSFLHASDGKDRAEAPVDADTLNKAGIPHDRAGNFYTEHDEFTIWKVDRTGKKIWSYSRPEGQTGVIGFGLISDRQGNVIFTDTGGSIFSLDSNGKERFIVLRNDEGLVFTRIWTDPDGVLYASADGMGILAIAPKDK</sequence>
<gene>
    <name evidence="2" type="ORF">BP422_19145</name>
</gene>
<dbReference type="EMBL" id="CP018145">
    <property type="protein sequence ID" value="ASJ55477.1"/>
    <property type="molecule type" value="Genomic_DNA"/>
</dbReference>
<reference evidence="2 3" key="1">
    <citation type="submission" date="2016-11" db="EMBL/GenBank/DDBJ databases">
        <authorList>
            <person name="Jaros S."/>
            <person name="Januszkiewicz K."/>
            <person name="Wedrychowicz H."/>
        </authorList>
    </citation>
    <scope>NUCLEOTIDE SEQUENCE [LARGE SCALE GENOMIC DNA]</scope>
    <source>
        <strain evidence="2 3">NF2</strain>
    </source>
</reference>
<protein>
    <recommendedName>
        <fullName evidence="1">Pyrrolo-quinoline quinone repeat domain-containing protein</fullName>
    </recommendedName>
</protein>
<evidence type="ECO:0000313" key="2">
    <source>
        <dbReference type="EMBL" id="ASJ55477.1"/>
    </source>
</evidence>
<dbReference type="InterPro" id="IPR002372">
    <property type="entry name" value="PQQ_rpt_dom"/>
</dbReference>
<dbReference type="Pfam" id="PF13360">
    <property type="entry name" value="PQQ_2"/>
    <property type="match status" value="1"/>
</dbReference>
<dbReference type="AlphaFoldDB" id="A0A220MK99"/>
<evidence type="ECO:0000259" key="1">
    <source>
        <dbReference type="Pfam" id="PF13360"/>
    </source>
</evidence>
<dbReference type="SUPFAM" id="SSF63829">
    <property type="entry name" value="Calcium-dependent phosphotriesterase"/>
    <property type="match status" value="1"/>
</dbReference>
<dbReference type="InterPro" id="IPR015943">
    <property type="entry name" value="WD40/YVTN_repeat-like_dom_sf"/>
</dbReference>
<evidence type="ECO:0000313" key="3">
    <source>
        <dbReference type="Proteomes" id="UP000197781"/>
    </source>
</evidence>
<organism evidence="2 3">
    <name type="scientific">Brevibacillus formosus</name>
    <dbReference type="NCBI Taxonomy" id="54913"/>
    <lineage>
        <taxon>Bacteria</taxon>
        <taxon>Bacillati</taxon>
        <taxon>Bacillota</taxon>
        <taxon>Bacilli</taxon>
        <taxon>Bacillales</taxon>
        <taxon>Paenibacillaceae</taxon>
        <taxon>Brevibacillus</taxon>
    </lineage>
</organism>
<name>A0A220MK99_9BACL</name>